<sequence length="47" mass="5552">METERLTLREFKSEDAKHLFEINEDWECVKYTGDSAFNSIEGNKPDQ</sequence>
<accession>A0ABY4BRF1</accession>
<proteinExistence type="predicted"/>
<organism evidence="1 2">
    <name type="scientific">Chryseobacterium suipulveris</name>
    <dbReference type="NCBI Taxonomy" id="2929800"/>
    <lineage>
        <taxon>Bacteria</taxon>
        <taxon>Pseudomonadati</taxon>
        <taxon>Bacteroidota</taxon>
        <taxon>Flavobacteriia</taxon>
        <taxon>Flavobacteriales</taxon>
        <taxon>Weeksellaceae</taxon>
        <taxon>Chryseobacterium group</taxon>
        <taxon>Chryseobacterium</taxon>
    </lineage>
</organism>
<gene>
    <name evidence="1" type="ORF">MTP09_03870</name>
</gene>
<dbReference type="EMBL" id="CP094532">
    <property type="protein sequence ID" value="UOE41782.1"/>
    <property type="molecule type" value="Genomic_DNA"/>
</dbReference>
<dbReference type="SUPFAM" id="SSF55729">
    <property type="entry name" value="Acyl-CoA N-acyltransferases (Nat)"/>
    <property type="match status" value="1"/>
</dbReference>
<protein>
    <submittedName>
        <fullName evidence="1">GNAT family N-acetyltransferase</fullName>
    </submittedName>
</protein>
<evidence type="ECO:0000313" key="2">
    <source>
        <dbReference type="Proteomes" id="UP000831460"/>
    </source>
</evidence>
<dbReference type="InterPro" id="IPR016181">
    <property type="entry name" value="Acyl_CoA_acyltransferase"/>
</dbReference>
<evidence type="ECO:0000313" key="1">
    <source>
        <dbReference type="EMBL" id="UOE41782.1"/>
    </source>
</evidence>
<dbReference type="RefSeq" id="WP_243550693.1">
    <property type="nucleotide sequence ID" value="NZ_CP094532.1"/>
</dbReference>
<dbReference type="Proteomes" id="UP000831460">
    <property type="component" value="Chromosome"/>
</dbReference>
<name>A0ABY4BRF1_9FLAO</name>
<reference evidence="1 2" key="1">
    <citation type="submission" date="2022-03" db="EMBL/GenBank/DDBJ databases">
        <title>Chryseobacterium sp. isolated from particulate matters in swine house.</title>
        <authorList>
            <person name="Won M."/>
            <person name="Kim S.-J."/>
            <person name="Kwon S.-W."/>
        </authorList>
    </citation>
    <scope>NUCLEOTIDE SEQUENCE [LARGE SCALE GENOMIC DNA]</scope>
    <source>
        <strain evidence="1 2">SC2-2</strain>
    </source>
</reference>
<keyword evidence="2" id="KW-1185">Reference proteome</keyword>
<dbReference type="Gene3D" id="3.40.630.30">
    <property type="match status" value="1"/>
</dbReference>